<comment type="caution">
    <text evidence="16">The sequence shown here is derived from an EMBL/GenBank/DDBJ whole genome shotgun (WGS) entry which is preliminary data.</text>
</comment>
<evidence type="ECO:0000256" key="6">
    <source>
        <dbReference type="ARBA" id="ARBA00022454"/>
    </source>
</evidence>
<comment type="similarity">
    <text evidence="4">Belongs to the DASH complex DAM1 family.</text>
</comment>
<dbReference type="PANTHER" id="PTHR28113">
    <property type="entry name" value="DASH COMPLEX SUBUNIT DAM1"/>
    <property type="match status" value="1"/>
</dbReference>
<dbReference type="EMBL" id="WWBZ02000040">
    <property type="protein sequence ID" value="KAF4305664.1"/>
    <property type="molecule type" value="Genomic_DNA"/>
</dbReference>
<evidence type="ECO:0000256" key="12">
    <source>
        <dbReference type="ARBA" id="ARBA00023242"/>
    </source>
</evidence>
<evidence type="ECO:0000256" key="3">
    <source>
        <dbReference type="ARBA" id="ARBA00004629"/>
    </source>
</evidence>
<evidence type="ECO:0000256" key="5">
    <source>
        <dbReference type="ARBA" id="ARBA00020497"/>
    </source>
</evidence>
<dbReference type="GO" id="GO:1990537">
    <property type="term" value="C:mitotic spindle polar microtubule"/>
    <property type="evidence" value="ECO:0007669"/>
    <property type="project" value="TreeGrafter"/>
</dbReference>
<organism evidence="16 17">
    <name type="scientific">Botryosphaeria dothidea</name>
    <dbReference type="NCBI Taxonomy" id="55169"/>
    <lineage>
        <taxon>Eukaryota</taxon>
        <taxon>Fungi</taxon>
        <taxon>Dikarya</taxon>
        <taxon>Ascomycota</taxon>
        <taxon>Pezizomycotina</taxon>
        <taxon>Dothideomycetes</taxon>
        <taxon>Dothideomycetes incertae sedis</taxon>
        <taxon>Botryosphaeriales</taxon>
        <taxon>Botryosphaeriaceae</taxon>
        <taxon>Botryosphaeria</taxon>
    </lineage>
</organism>
<feature type="compositionally biased region" description="Gly residues" evidence="15">
    <location>
        <begin position="155"/>
        <end position="167"/>
    </location>
</feature>
<evidence type="ECO:0000256" key="2">
    <source>
        <dbReference type="ARBA" id="ARBA00004186"/>
    </source>
</evidence>
<dbReference type="GO" id="GO:0042729">
    <property type="term" value="C:DASH complex"/>
    <property type="evidence" value="ECO:0007669"/>
    <property type="project" value="InterPro"/>
</dbReference>
<feature type="compositionally biased region" description="Polar residues" evidence="15">
    <location>
        <begin position="44"/>
        <end position="62"/>
    </location>
</feature>
<dbReference type="GO" id="GO:1990758">
    <property type="term" value="P:mitotic sister chromatid biorientation"/>
    <property type="evidence" value="ECO:0007669"/>
    <property type="project" value="TreeGrafter"/>
</dbReference>
<dbReference type="Proteomes" id="UP000572817">
    <property type="component" value="Unassembled WGS sequence"/>
</dbReference>
<keyword evidence="12" id="KW-0539">Nucleus</keyword>
<reference evidence="16" key="1">
    <citation type="submission" date="2020-04" db="EMBL/GenBank/DDBJ databases">
        <title>Genome Assembly and Annotation of Botryosphaeria dothidea sdau 11-99, a Latent Pathogen of Apple Fruit Ring Rot in China.</title>
        <authorList>
            <person name="Yu C."/>
            <person name="Diao Y."/>
            <person name="Lu Q."/>
            <person name="Zhao J."/>
            <person name="Cui S."/>
            <person name="Peng C."/>
            <person name="He B."/>
            <person name="Liu H."/>
        </authorList>
    </citation>
    <scope>NUCLEOTIDE SEQUENCE [LARGE SCALE GENOMIC DNA]</scope>
    <source>
        <strain evidence="16">Sdau11-99</strain>
    </source>
</reference>
<keyword evidence="17" id="KW-1185">Reference proteome</keyword>
<gene>
    <name evidence="16" type="ORF">GTA08_BOTSDO06693</name>
</gene>
<keyword evidence="6" id="KW-0158">Chromosome</keyword>
<evidence type="ECO:0000256" key="13">
    <source>
        <dbReference type="ARBA" id="ARBA00023328"/>
    </source>
</evidence>
<evidence type="ECO:0000256" key="15">
    <source>
        <dbReference type="SAM" id="MobiDB-lite"/>
    </source>
</evidence>
<accession>A0A8H4N013</accession>
<sequence length="286" mass="30561">MSTTPQPGEPSSHRRSASRHNPPSRPTTPIRPTSRTSFRGSAAHTPQRQYTTSVAGAGSNATPLENLEPAFAELSDSMADLEANFMHLQLMHESLARFSESFAAFLYGLNMNAFCVDFPEAPLSESFKRQRLQEQAREAVARMSMGAAAGPSRSRGGGGGGGGGGLESGNEADTEATFMTTDTSFVDNPPSSRAPNRFQTPAPARTARGGMREAEAGEAVFPGPVASREESEGRGVDGVERTEGDGSKNDMQMIYRQLLVITTGRSVVFQRTGWIVARVTTAIFPT</sequence>
<keyword evidence="8" id="KW-0493">Microtubule</keyword>
<dbReference type="AlphaFoldDB" id="A0A8H4N013"/>
<evidence type="ECO:0000256" key="4">
    <source>
        <dbReference type="ARBA" id="ARBA00010073"/>
    </source>
</evidence>
<comment type="subcellular location">
    <subcellularLocation>
        <location evidence="3">Chromosome</location>
        <location evidence="3">Centromere</location>
        <location evidence="3">Kinetochore</location>
    </subcellularLocation>
    <subcellularLocation>
        <location evidence="2">Cytoplasm</location>
        <location evidence="2">Cytoskeleton</location>
        <location evidence="2">Spindle</location>
    </subcellularLocation>
    <subcellularLocation>
        <location evidence="1">Nucleus</location>
    </subcellularLocation>
</comment>
<evidence type="ECO:0000256" key="11">
    <source>
        <dbReference type="ARBA" id="ARBA00023212"/>
    </source>
</evidence>
<name>A0A8H4N013_9PEZI</name>
<dbReference type="OrthoDB" id="5586015at2759"/>
<evidence type="ECO:0000256" key="10">
    <source>
        <dbReference type="ARBA" id="ARBA00022838"/>
    </source>
</evidence>
<evidence type="ECO:0000313" key="17">
    <source>
        <dbReference type="Proteomes" id="UP000572817"/>
    </source>
</evidence>
<feature type="compositionally biased region" description="Polar residues" evidence="15">
    <location>
        <begin position="177"/>
        <end position="199"/>
    </location>
</feature>
<evidence type="ECO:0000256" key="14">
    <source>
        <dbReference type="ARBA" id="ARBA00030453"/>
    </source>
</evidence>
<evidence type="ECO:0000256" key="1">
    <source>
        <dbReference type="ARBA" id="ARBA00004123"/>
    </source>
</evidence>
<keyword evidence="9" id="KW-0159">Chromosome partition</keyword>
<proteinExistence type="inferred from homology"/>
<feature type="compositionally biased region" description="Basic and acidic residues" evidence="15">
    <location>
        <begin position="227"/>
        <end position="248"/>
    </location>
</feature>
<feature type="region of interest" description="Disordered" evidence="15">
    <location>
        <begin position="143"/>
        <end position="248"/>
    </location>
</feature>
<dbReference type="Pfam" id="PF08653">
    <property type="entry name" value="DASH_Dam1"/>
    <property type="match status" value="1"/>
</dbReference>
<keyword evidence="11" id="KW-0206">Cytoskeleton</keyword>
<evidence type="ECO:0000313" key="16">
    <source>
        <dbReference type="EMBL" id="KAF4305664.1"/>
    </source>
</evidence>
<protein>
    <recommendedName>
        <fullName evidence="5">DASH complex subunit DAM1</fullName>
    </recommendedName>
    <alternativeName>
        <fullName evidence="14">Outer kinetochore protein DAM1</fullName>
    </alternativeName>
</protein>
<evidence type="ECO:0000256" key="7">
    <source>
        <dbReference type="ARBA" id="ARBA00022490"/>
    </source>
</evidence>
<keyword evidence="10" id="KW-0995">Kinetochore</keyword>
<dbReference type="GO" id="GO:0044732">
    <property type="term" value="C:mitotic spindle pole body"/>
    <property type="evidence" value="ECO:0007669"/>
    <property type="project" value="TreeGrafter"/>
</dbReference>
<evidence type="ECO:0000256" key="8">
    <source>
        <dbReference type="ARBA" id="ARBA00022701"/>
    </source>
</evidence>
<keyword evidence="7" id="KW-0963">Cytoplasm</keyword>
<dbReference type="InterPro" id="IPR013962">
    <property type="entry name" value="DASH_Dam1"/>
</dbReference>
<dbReference type="PANTHER" id="PTHR28113:SF1">
    <property type="entry name" value="DASH COMPLEX SUBUNIT DAM1"/>
    <property type="match status" value="1"/>
</dbReference>
<feature type="region of interest" description="Disordered" evidence="15">
    <location>
        <begin position="1"/>
        <end position="62"/>
    </location>
</feature>
<feature type="compositionally biased region" description="Low complexity" evidence="15">
    <location>
        <begin position="27"/>
        <end position="37"/>
    </location>
</feature>
<keyword evidence="13" id="KW-0137">Centromere</keyword>
<evidence type="ECO:0000256" key="9">
    <source>
        <dbReference type="ARBA" id="ARBA00022829"/>
    </source>
</evidence>